<protein>
    <submittedName>
        <fullName evidence="2">S24 family peptidase</fullName>
    </submittedName>
</protein>
<evidence type="ECO:0000259" key="1">
    <source>
        <dbReference type="Pfam" id="PF00717"/>
    </source>
</evidence>
<evidence type="ECO:0000313" key="3">
    <source>
        <dbReference type="Proteomes" id="UP001286589"/>
    </source>
</evidence>
<dbReference type="Proteomes" id="UP001286589">
    <property type="component" value="Unassembled WGS sequence"/>
</dbReference>
<accession>A0AB35RIR1</accession>
<feature type="domain" description="Peptidase S24/S26A/S26B/S26C" evidence="1">
    <location>
        <begin position="7"/>
        <end position="79"/>
    </location>
</feature>
<sequence length="132" mass="15115">MVAMSQFPSPAADYHEDAISLDREFVKKPSATFFVRYGETSWREGIKKGALLIMDTSLRPVDGSLVICHLNEQIRLLRLRLLPRVHLEELDRPDQKTYITDDDCEERVVVKGVITYIISDARTGEFDDCPVM</sequence>
<keyword evidence="3" id="KW-1185">Reference proteome</keyword>
<organism evidence="2 3">
    <name type="scientific">Phytobacter ursingii</name>
    <dbReference type="NCBI Taxonomy" id="1972431"/>
    <lineage>
        <taxon>Bacteria</taxon>
        <taxon>Pseudomonadati</taxon>
        <taxon>Pseudomonadota</taxon>
        <taxon>Gammaproteobacteria</taxon>
        <taxon>Enterobacterales</taxon>
        <taxon>Enterobacteriaceae</taxon>
        <taxon>Phytobacter</taxon>
    </lineage>
</organism>
<reference evidence="2 3" key="1">
    <citation type="submission" date="2023-10" db="EMBL/GenBank/DDBJ databases">
        <title>Phytobacter spp. The emergence of a new genus of hospital-origin enterobacteria encoding carbapenemases in Argentina.</title>
        <authorList>
            <person name="Vay C."/>
            <person name="Almuzara M."/>
            <person name="Traglia G.M."/>
            <person name="Campos J."/>
        </authorList>
    </citation>
    <scope>NUCLEOTIDE SEQUENCE [LARGE SCALE GENOMIC DNA]</scope>
    <source>
        <strain evidence="2 3">CVMA36</strain>
    </source>
</reference>
<dbReference type="EMBL" id="JAWJAC010000003">
    <property type="protein sequence ID" value="MDV2861868.1"/>
    <property type="molecule type" value="Genomic_DNA"/>
</dbReference>
<gene>
    <name evidence="2" type="ORF">R0H02_05240</name>
</gene>
<dbReference type="Gene3D" id="2.10.109.10">
    <property type="entry name" value="Umud Fragment, subunit A"/>
    <property type="match status" value="1"/>
</dbReference>
<dbReference type="InterPro" id="IPR036286">
    <property type="entry name" value="LexA/Signal_pep-like_sf"/>
</dbReference>
<dbReference type="AlphaFoldDB" id="A0AB35RIR1"/>
<comment type="caution">
    <text evidence="2">The sequence shown here is derived from an EMBL/GenBank/DDBJ whole genome shotgun (WGS) entry which is preliminary data.</text>
</comment>
<name>A0AB35RIR1_9ENTR</name>
<proteinExistence type="predicted"/>
<dbReference type="Pfam" id="PF00717">
    <property type="entry name" value="Peptidase_S24"/>
    <property type="match status" value="1"/>
</dbReference>
<dbReference type="RefSeq" id="WP_317101442.1">
    <property type="nucleotide sequence ID" value="NZ_JAWJAC010000003.1"/>
</dbReference>
<dbReference type="SUPFAM" id="SSF51306">
    <property type="entry name" value="LexA/Signal peptidase"/>
    <property type="match status" value="1"/>
</dbReference>
<dbReference type="InterPro" id="IPR015927">
    <property type="entry name" value="Peptidase_S24_S26A/B/C"/>
</dbReference>
<evidence type="ECO:0000313" key="2">
    <source>
        <dbReference type="EMBL" id="MDV2861868.1"/>
    </source>
</evidence>